<accession>A0A382SJK1</accession>
<sequence>HYEDKFAKINIEFKAIIVEVDVAKYLVEKEKASHDYSEKSTATLNFIELTTEKNRIKKQKEDIEIAILDYKNQLDELNKEVTLAQDKRNQELIRLDLLENQLTKLDRNRMTLGNHIADIFRDLPIVDFFDPRLKVQQTVVSDVKYDVNFAKVPVVDRCVSCHMGIVDPEFSEDTQPYTAHPHLDLIGSSSSPHPFNEFGCTSCHLGRSRGTNFISTVHMPHTKVQQKEWEEEHDWHIMHHWLQPMLPSDYSQAGCYKCHTKQPYLKVADKLQLGISLIYKKGCNACHLIESMPSDYNVGPDLTKINQKFD</sequence>
<organism evidence="2">
    <name type="scientific">marine metagenome</name>
    <dbReference type="NCBI Taxonomy" id="408172"/>
    <lineage>
        <taxon>unclassified sequences</taxon>
        <taxon>metagenomes</taxon>
        <taxon>ecological metagenomes</taxon>
    </lineage>
</organism>
<evidence type="ECO:0000256" key="1">
    <source>
        <dbReference type="SAM" id="Coils"/>
    </source>
</evidence>
<keyword evidence="1" id="KW-0175">Coiled coil</keyword>
<dbReference type="Gene3D" id="1.10.760.10">
    <property type="entry name" value="Cytochrome c-like domain"/>
    <property type="match status" value="1"/>
</dbReference>
<dbReference type="InterPro" id="IPR036909">
    <property type="entry name" value="Cyt_c-like_dom_sf"/>
</dbReference>
<dbReference type="GO" id="GO:0009055">
    <property type="term" value="F:electron transfer activity"/>
    <property type="evidence" value="ECO:0007669"/>
    <property type="project" value="InterPro"/>
</dbReference>
<dbReference type="GO" id="GO:0020037">
    <property type="term" value="F:heme binding"/>
    <property type="evidence" value="ECO:0007669"/>
    <property type="project" value="InterPro"/>
</dbReference>
<feature type="coiled-coil region" evidence="1">
    <location>
        <begin position="53"/>
        <end position="108"/>
    </location>
</feature>
<gene>
    <name evidence="2" type="ORF">METZ01_LOCUS363004</name>
</gene>
<dbReference type="AlphaFoldDB" id="A0A382SJK1"/>
<protein>
    <submittedName>
        <fullName evidence="2">Uncharacterized protein</fullName>
    </submittedName>
</protein>
<dbReference type="EMBL" id="UINC01129633">
    <property type="protein sequence ID" value="SVD10150.1"/>
    <property type="molecule type" value="Genomic_DNA"/>
</dbReference>
<dbReference type="SUPFAM" id="SSF48695">
    <property type="entry name" value="Multiheme cytochromes"/>
    <property type="match status" value="1"/>
</dbReference>
<name>A0A382SJK1_9ZZZZ</name>
<reference evidence="2" key="1">
    <citation type="submission" date="2018-05" db="EMBL/GenBank/DDBJ databases">
        <authorList>
            <person name="Lanie J.A."/>
            <person name="Ng W.-L."/>
            <person name="Kazmierczak K.M."/>
            <person name="Andrzejewski T.M."/>
            <person name="Davidsen T.M."/>
            <person name="Wayne K.J."/>
            <person name="Tettelin H."/>
            <person name="Glass J.I."/>
            <person name="Rusch D."/>
            <person name="Podicherti R."/>
            <person name="Tsui H.-C.T."/>
            <person name="Winkler M.E."/>
        </authorList>
    </citation>
    <scope>NUCLEOTIDE SEQUENCE</scope>
</reference>
<feature type="non-terminal residue" evidence="2">
    <location>
        <position position="1"/>
    </location>
</feature>
<proteinExistence type="predicted"/>
<feature type="non-terminal residue" evidence="2">
    <location>
        <position position="310"/>
    </location>
</feature>
<dbReference type="InterPro" id="IPR036280">
    <property type="entry name" value="Multihaem_cyt_sf"/>
</dbReference>
<evidence type="ECO:0000313" key="2">
    <source>
        <dbReference type="EMBL" id="SVD10150.1"/>
    </source>
</evidence>